<dbReference type="EMBL" id="QQNH01000016">
    <property type="protein sequence ID" value="RDE08435.1"/>
    <property type="molecule type" value="Genomic_DNA"/>
</dbReference>
<proteinExistence type="predicted"/>
<evidence type="ECO:0000313" key="1">
    <source>
        <dbReference type="EMBL" id="RDE08435.1"/>
    </source>
</evidence>
<accession>A0A369W3I4</accession>
<sequence length="133" mass="13999">MRITIACPAALIEDANNLAMALAFGPADALTFREPSWQDADGSLYSAASLEATDDWVAGAQTTLNRPEWDTDYTVNMAGAERAQDALYFWVPDEDGQEPPLASPGALVAIGAVDGLAALDAMGLSRVPEDEAV</sequence>
<dbReference type="Proteomes" id="UP000253759">
    <property type="component" value="Unassembled WGS sequence"/>
</dbReference>
<dbReference type="AlphaFoldDB" id="A0A369W3I4"/>
<dbReference type="OrthoDB" id="7866420at2"/>
<reference evidence="2" key="1">
    <citation type="submission" date="2018-07" db="EMBL/GenBank/DDBJ databases">
        <authorList>
            <person name="Liu B.-T."/>
            <person name="Du Z."/>
        </authorList>
    </citation>
    <scope>NUCLEOTIDE SEQUENCE [LARGE SCALE GENOMIC DNA]</scope>
    <source>
        <strain evidence="2">XYN52</strain>
    </source>
</reference>
<organism evidence="1 2">
    <name type="scientific">Pelagibacterium lacus</name>
    <dbReference type="NCBI Taxonomy" id="2282655"/>
    <lineage>
        <taxon>Bacteria</taxon>
        <taxon>Pseudomonadati</taxon>
        <taxon>Pseudomonadota</taxon>
        <taxon>Alphaproteobacteria</taxon>
        <taxon>Hyphomicrobiales</taxon>
        <taxon>Devosiaceae</taxon>
        <taxon>Pelagibacterium</taxon>
    </lineage>
</organism>
<evidence type="ECO:0000313" key="2">
    <source>
        <dbReference type="Proteomes" id="UP000253759"/>
    </source>
</evidence>
<comment type="caution">
    <text evidence="1">The sequence shown here is derived from an EMBL/GenBank/DDBJ whole genome shotgun (WGS) entry which is preliminary data.</text>
</comment>
<gene>
    <name evidence="1" type="ORF">DVH29_11230</name>
</gene>
<keyword evidence="2" id="KW-1185">Reference proteome</keyword>
<protein>
    <submittedName>
        <fullName evidence="1">Uncharacterized protein</fullName>
    </submittedName>
</protein>
<dbReference type="RefSeq" id="WP_114646275.1">
    <property type="nucleotide sequence ID" value="NZ_QQNH01000016.1"/>
</dbReference>
<name>A0A369W3I4_9HYPH</name>